<dbReference type="PANTHER" id="PTHR43782">
    <property type="entry name" value="ARGINASE"/>
    <property type="match status" value="1"/>
</dbReference>
<dbReference type="PANTHER" id="PTHR43782:SF3">
    <property type="entry name" value="ARGINASE"/>
    <property type="match status" value="1"/>
</dbReference>
<evidence type="ECO:0000313" key="5">
    <source>
        <dbReference type="EMBL" id="WOF22151.1"/>
    </source>
</evidence>
<evidence type="ECO:0000256" key="3">
    <source>
        <dbReference type="ARBA" id="ARBA00023211"/>
    </source>
</evidence>
<dbReference type="Pfam" id="PF00491">
    <property type="entry name" value="Arginase"/>
    <property type="match status" value="1"/>
</dbReference>
<dbReference type="CDD" id="cd09999">
    <property type="entry name" value="Arginase-like_1"/>
    <property type="match status" value="1"/>
</dbReference>
<keyword evidence="3" id="KW-0464">Manganese</keyword>
<keyword evidence="1" id="KW-0479">Metal-binding</keyword>
<dbReference type="AlphaFoldDB" id="A0AA97FEJ7"/>
<dbReference type="SUPFAM" id="SSF52768">
    <property type="entry name" value="Arginase/deacetylase"/>
    <property type="match status" value="1"/>
</dbReference>
<evidence type="ECO:0000256" key="4">
    <source>
        <dbReference type="PROSITE-ProRule" id="PRU00742"/>
    </source>
</evidence>
<organism evidence="5 6">
    <name type="scientific">Microbacterium betulae</name>
    <dbReference type="NCBI Taxonomy" id="2981139"/>
    <lineage>
        <taxon>Bacteria</taxon>
        <taxon>Bacillati</taxon>
        <taxon>Actinomycetota</taxon>
        <taxon>Actinomycetes</taxon>
        <taxon>Micrococcales</taxon>
        <taxon>Microbacteriaceae</taxon>
        <taxon>Microbacterium</taxon>
    </lineage>
</organism>
<dbReference type="PROSITE" id="PS51409">
    <property type="entry name" value="ARGINASE_2"/>
    <property type="match status" value="1"/>
</dbReference>
<sequence>MARFLVVPQWQGSSSARAMAHIDGAEAIAGDLPRAACSSVDVPLEAGDSLGTGVLRASALLRVREGIAAALAAEGEPVIVIGGDGGVSVPAIGHVADGDLAVVWFDAHGALHDVRSSSSGAFSGMALRSVLGEGPDGLSLSPGAVAAESVVLAGARSLEEAEADFIETSGLRRLAPASLTPDALVEAVTSTGASRVYVHVDLDVLDPAHVSGVTEPHPFGLEPSTLVAAIAALRAELPLAGASVAGFAPASPAAALDDLGTILRIIGSLAR</sequence>
<dbReference type="EMBL" id="CP118157">
    <property type="protein sequence ID" value="WOF22151.1"/>
    <property type="molecule type" value="Genomic_DNA"/>
</dbReference>
<accession>A0AA97FEJ7</accession>
<dbReference type="GO" id="GO:0005829">
    <property type="term" value="C:cytosol"/>
    <property type="evidence" value="ECO:0007669"/>
    <property type="project" value="TreeGrafter"/>
</dbReference>
<dbReference type="GO" id="GO:0030145">
    <property type="term" value="F:manganese ion binding"/>
    <property type="evidence" value="ECO:0007669"/>
    <property type="project" value="TreeGrafter"/>
</dbReference>
<comment type="similarity">
    <text evidence="4">Belongs to the arginase family.</text>
</comment>
<dbReference type="Proteomes" id="UP001305498">
    <property type="component" value="Chromosome"/>
</dbReference>
<keyword evidence="2" id="KW-0378">Hydrolase</keyword>
<evidence type="ECO:0000256" key="2">
    <source>
        <dbReference type="ARBA" id="ARBA00022801"/>
    </source>
</evidence>
<dbReference type="Gene3D" id="3.40.800.10">
    <property type="entry name" value="Ureohydrolase domain"/>
    <property type="match status" value="1"/>
</dbReference>
<evidence type="ECO:0000313" key="6">
    <source>
        <dbReference type="Proteomes" id="UP001305498"/>
    </source>
</evidence>
<dbReference type="RefSeq" id="WP_317138627.1">
    <property type="nucleotide sequence ID" value="NZ_CP118157.1"/>
</dbReference>
<proteinExistence type="inferred from homology"/>
<dbReference type="KEGG" id="mbet:N8K70_12265"/>
<reference evidence="5 6" key="1">
    <citation type="submission" date="2023-02" db="EMBL/GenBank/DDBJ databases">
        <title>Microbacterium betulae sp. nov., isolated from birch wood.</title>
        <authorList>
            <person name="Pasciak M."/>
            <person name="Pawlik K.J."/>
            <person name="Martynowski D."/>
            <person name="Laczmanski L."/>
            <person name="Ciekot J."/>
            <person name="Szponar B."/>
            <person name="Wojcik-Fatla A."/>
            <person name="Mackiewicz B."/>
            <person name="Farian E."/>
            <person name="Cholewa G."/>
            <person name="Cholewa A."/>
            <person name="Dutkiewicz J."/>
        </authorList>
    </citation>
    <scope>NUCLEOTIDE SEQUENCE [LARGE SCALE GENOMIC DNA]</scope>
    <source>
        <strain evidence="5 6">AB</strain>
    </source>
</reference>
<protein>
    <submittedName>
        <fullName evidence="5">Arginase family protein</fullName>
    </submittedName>
</protein>
<evidence type="ECO:0000256" key="1">
    <source>
        <dbReference type="ARBA" id="ARBA00022723"/>
    </source>
</evidence>
<gene>
    <name evidence="5" type="ORF">N8K70_12265</name>
</gene>
<dbReference type="InterPro" id="IPR023696">
    <property type="entry name" value="Ureohydrolase_dom_sf"/>
</dbReference>
<keyword evidence="6" id="KW-1185">Reference proteome</keyword>
<name>A0AA97FEJ7_9MICO</name>
<dbReference type="GO" id="GO:0004053">
    <property type="term" value="F:arginase activity"/>
    <property type="evidence" value="ECO:0007669"/>
    <property type="project" value="TreeGrafter"/>
</dbReference>
<dbReference type="InterPro" id="IPR006035">
    <property type="entry name" value="Ureohydrolase"/>
</dbReference>